<evidence type="ECO:0000313" key="3">
    <source>
        <dbReference type="Proteomes" id="UP001066276"/>
    </source>
</evidence>
<dbReference type="Proteomes" id="UP001066276">
    <property type="component" value="Chromosome 4_1"/>
</dbReference>
<feature type="compositionally biased region" description="Basic and acidic residues" evidence="1">
    <location>
        <begin position="23"/>
        <end position="58"/>
    </location>
</feature>
<sequence length="67" mass="7489">MRAFRGRKREDPTWTRESGASGGEKETRGRTGGENRKEDFTESSWHTEDHPEESKAREAPSASSGHG</sequence>
<reference evidence="2" key="1">
    <citation type="journal article" date="2022" name="bioRxiv">
        <title>Sequencing and chromosome-scale assembly of the giantPleurodeles waltlgenome.</title>
        <authorList>
            <person name="Brown T."/>
            <person name="Elewa A."/>
            <person name="Iarovenko S."/>
            <person name="Subramanian E."/>
            <person name="Araus A.J."/>
            <person name="Petzold A."/>
            <person name="Susuki M."/>
            <person name="Suzuki K.-i.T."/>
            <person name="Hayashi T."/>
            <person name="Toyoda A."/>
            <person name="Oliveira C."/>
            <person name="Osipova E."/>
            <person name="Leigh N.D."/>
            <person name="Simon A."/>
            <person name="Yun M.H."/>
        </authorList>
    </citation>
    <scope>NUCLEOTIDE SEQUENCE</scope>
    <source>
        <strain evidence="2">20211129_DDA</strain>
        <tissue evidence="2">Liver</tissue>
    </source>
</reference>
<accession>A0AAV7TE02</accession>
<dbReference type="AlphaFoldDB" id="A0AAV7TE02"/>
<proteinExistence type="predicted"/>
<gene>
    <name evidence="2" type="ORF">NDU88_005900</name>
</gene>
<protein>
    <submittedName>
        <fullName evidence="2">Uncharacterized protein</fullName>
    </submittedName>
</protein>
<feature type="region of interest" description="Disordered" evidence="1">
    <location>
        <begin position="1"/>
        <end position="67"/>
    </location>
</feature>
<dbReference type="EMBL" id="JANPWB010000007">
    <property type="protein sequence ID" value="KAJ1174077.1"/>
    <property type="molecule type" value="Genomic_DNA"/>
</dbReference>
<keyword evidence="3" id="KW-1185">Reference proteome</keyword>
<name>A0AAV7TE02_PLEWA</name>
<comment type="caution">
    <text evidence="2">The sequence shown here is derived from an EMBL/GenBank/DDBJ whole genome shotgun (WGS) entry which is preliminary data.</text>
</comment>
<evidence type="ECO:0000256" key="1">
    <source>
        <dbReference type="SAM" id="MobiDB-lite"/>
    </source>
</evidence>
<evidence type="ECO:0000313" key="2">
    <source>
        <dbReference type="EMBL" id="KAJ1174077.1"/>
    </source>
</evidence>
<organism evidence="2 3">
    <name type="scientific">Pleurodeles waltl</name>
    <name type="common">Iberian ribbed newt</name>
    <dbReference type="NCBI Taxonomy" id="8319"/>
    <lineage>
        <taxon>Eukaryota</taxon>
        <taxon>Metazoa</taxon>
        <taxon>Chordata</taxon>
        <taxon>Craniata</taxon>
        <taxon>Vertebrata</taxon>
        <taxon>Euteleostomi</taxon>
        <taxon>Amphibia</taxon>
        <taxon>Batrachia</taxon>
        <taxon>Caudata</taxon>
        <taxon>Salamandroidea</taxon>
        <taxon>Salamandridae</taxon>
        <taxon>Pleurodelinae</taxon>
        <taxon>Pleurodeles</taxon>
    </lineage>
</organism>